<keyword evidence="2 12" id="KW-0547">Nucleotide-binding</keyword>
<feature type="domain" description="UvrD-like helicase C-terminal" evidence="14">
    <location>
        <begin position="327"/>
        <end position="610"/>
    </location>
</feature>
<dbReference type="PANTHER" id="PTHR11070">
    <property type="entry name" value="UVRD / RECB / PCRA DNA HELICASE FAMILY MEMBER"/>
    <property type="match status" value="1"/>
</dbReference>
<dbReference type="EC" id="5.6.2.4" evidence="9"/>
<evidence type="ECO:0000256" key="8">
    <source>
        <dbReference type="ARBA" id="ARBA00034617"/>
    </source>
</evidence>
<dbReference type="Pfam" id="PF13361">
    <property type="entry name" value="UvrD_C"/>
    <property type="match status" value="1"/>
</dbReference>
<evidence type="ECO:0000256" key="6">
    <source>
        <dbReference type="ARBA" id="ARBA00023125"/>
    </source>
</evidence>
<dbReference type="Gene3D" id="3.40.50.300">
    <property type="entry name" value="P-loop containing nucleotide triphosphate hydrolases"/>
    <property type="match status" value="2"/>
</dbReference>
<comment type="caution">
    <text evidence="15">The sequence shown here is derived from an EMBL/GenBank/DDBJ whole genome shotgun (WGS) entry which is preliminary data.</text>
</comment>
<evidence type="ECO:0000256" key="9">
    <source>
        <dbReference type="ARBA" id="ARBA00034808"/>
    </source>
</evidence>
<evidence type="ECO:0000256" key="3">
    <source>
        <dbReference type="ARBA" id="ARBA00022801"/>
    </source>
</evidence>
<dbReference type="InterPro" id="IPR014017">
    <property type="entry name" value="DNA_helicase_UvrD-like_C"/>
</dbReference>
<protein>
    <recommendedName>
        <fullName evidence="9">DNA 3'-5' helicase</fullName>
        <ecNumber evidence="9">5.6.2.4</ecNumber>
    </recommendedName>
    <alternativeName>
        <fullName evidence="10">DNA 3'-5' helicase II</fullName>
    </alternativeName>
</protein>
<comment type="catalytic activity">
    <reaction evidence="11">
        <text>ATP + H2O = ADP + phosphate + H(+)</text>
        <dbReference type="Rhea" id="RHEA:13065"/>
        <dbReference type="ChEBI" id="CHEBI:15377"/>
        <dbReference type="ChEBI" id="CHEBI:15378"/>
        <dbReference type="ChEBI" id="CHEBI:30616"/>
        <dbReference type="ChEBI" id="CHEBI:43474"/>
        <dbReference type="ChEBI" id="CHEBI:456216"/>
        <dbReference type="EC" id="5.6.2.4"/>
    </reaction>
</comment>
<name>A0A8I1ECE8_PSEPU</name>
<sequence>MSNEITLQALMAIPDEDQRIAHLMEPLNPGQRAAAMQLEGPLQCVAGAGSGKTKVLIHRCAHALLKGIPATSIMMVTFTNKGADEIKNRLAAMVGPDAEYITAGTFHSIIYRCILKPFADHAYLESLGLNMTECTILDDQESKSLLDEAIKGLDEAAQKLLEEKSEWVKDIDIEMSQARAQGLSAETYARAKIGMGDPDEMLYRLTVDVWNNYSALCRAANGIDFDDIMVVAKHLLQKDPSLGQELATKFKYLMLDEYQDTNPVQMAIMDMIAKHHENIFTVGDEKQSIYRFRGADIKVTTGFRDRFTNVKIIELDTNYRSTYNILEAANCCARHMSQKISDGQLKVGKNFNGDGNKVSIVEFTNDREEARMIAAAIRRDISQGVLGKNIAVLYRSRLVKAALEQELVRCGIDYRIVGDIGFYQRAEVRNGIAMLRMTFRPWDSMAILRILKNTSFGVSDASAKKAMTKGVTPNAYLTELAGKTRGKDGPTAVAQKVGPLIGAMKAIRQLVAYGEEPAYIRASMERLWETYLLPGVKKAAEKDSGTLDSAMENRMQNVSFLFDRFFGELEGGRKPEDILDELSLLGEGKNQTERDQTQMVNLMTIHASKGMEFPYVYIPGLDADTTPGETEDFDDLEEERRALYVGITRAMEKLTMTYALEKVKWGSRMRTHISPFVKEVSTGANIKVLQYRAPVTPTLGR</sequence>
<evidence type="ECO:0000256" key="10">
    <source>
        <dbReference type="ARBA" id="ARBA00034923"/>
    </source>
</evidence>
<keyword evidence="3 12" id="KW-0378">Hydrolase</keyword>
<dbReference type="Proteomes" id="UP000637061">
    <property type="component" value="Unassembled WGS sequence"/>
</dbReference>
<evidence type="ECO:0000256" key="11">
    <source>
        <dbReference type="ARBA" id="ARBA00048988"/>
    </source>
</evidence>
<keyword evidence="5 12" id="KW-0067">ATP-binding</keyword>
<evidence type="ECO:0000256" key="1">
    <source>
        <dbReference type="ARBA" id="ARBA00009922"/>
    </source>
</evidence>
<feature type="binding site" evidence="12">
    <location>
        <begin position="46"/>
        <end position="53"/>
    </location>
    <ligand>
        <name>ATP</name>
        <dbReference type="ChEBI" id="CHEBI:30616"/>
    </ligand>
</feature>
<dbReference type="RefSeq" id="WP_198746580.1">
    <property type="nucleotide sequence ID" value="NZ_JAEHTE010000002.1"/>
</dbReference>
<dbReference type="AlphaFoldDB" id="A0A8I1ECE8"/>
<reference evidence="15" key="1">
    <citation type="submission" date="2020-12" db="EMBL/GenBank/DDBJ databases">
        <title>Enhanced detection system for hospital associated transmission using whole genome sequencing surveillance.</title>
        <authorList>
            <person name="Harrison L.H."/>
            <person name="Van Tyne D."/>
            <person name="Marsh J.W."/>
            <person name="Griffith M.P."/>
            <person name="Snyder D.J."/>
            <person name="Cooper V.S."/>
            <person name="Mustapha M."/>
        </authorList>
    </citation>
    <scope>NUCLEOTIDE SEQUENCE</scope>
    <source>
        <strain evidence="15">PSB00042</strain>
    </source>
</reference>
<dbReference type="CDD" id="cd18807">
    <property type="entry name" value="SF1_C_UvrD"/>
    <property type="match status" value="1"/>
</dbReference>
<dbReference type="GO" id="GO:0003677">
    <property type="term" value="F:DNA binding"/>
    <property type="evidence" value="ECO:0007669"/>
    <property type="project" value="UniProtKB-KW"/>
</dbReference>
<evidence type="ECO:0000259" key="13">
    <source>
        <dbReference type="PROSITE" id="PS51198"/>
    </source>
</evidence>
<dbReference type="InterPro" id="IPR000212">
    <property type="entry name" value="DNA_helicase_UvrD/REP"/>
</dbReference>
<evidence type="ECO:0000256" key="4">
    <source>
        <dbReference type="ARBA" id="ARBA00022806"/>
    </source>
</evidence>
<dbReference type="InterPro" id="IPR027417">
    <property type="entry name" value="P-loop_NTPase"/>
</dbReference>
<proteinExistence type="inferred from homology"/>
<dbReference type="GO" id="GO:0000725">
    <property type="term" value="P:recombinational repair"/>
    <property type="evidence" value="ECO:0007669"/>
    <property type="project" value="TreeGrafter"/>
</dbReference>
<keyword evidence="6" id="KW-0238">DNA-binding</keyword>
<comment type="similarity">
    <text evidence="1">Belongs to the helicase family. UvrD subfamily.</text>
</comment>
<comment type="catalytic activity">
    <reaction evidence="8">
        <text>Couples ATP hydrolysis with the unwinding of duplex DNA by translocating in the 3'-5' direction.</text>
        <dbReference type="EC" id="5.6.2.4"/>
    </reaction>
</comment>
<keyword evidence="7" id="KW-0413">Isomerase</keyword>
<dbReference type="PROSITE" id="PS51198">
    <property type="entry name" value="UVRD_HELICASE_ATP_BIND"/>
    <property type="match status" value="1"/>
</dbReference>
<evidence type="ECO:0000256" key="7">
    <source>
        <dbReference type="ARBA" id="ARBA00023235"/>
    </source>
</evidence>
<dbReference type="Gene3D" id="1.10.486.10">
    <property type="entry name" value="PCRA, domain 4"/>
    <property type="match status" value="1"/>
</dbReference>
<dbReference type="GO" id="GO:0043138">
    <property type="term" value="F:3'-5' DNA helicase activity"/>
    <property type="evidence" value="ECO:0007669"/>
    <property type="project" value="UniProtKB-EC"/>
</dbReference>
<gene>
    <name evidence="15" type="ORF">JEU22_03440</name>
</gene>
<evidence type="ECO:0000259" key="14">
    <source>
        <dbReference type="PROSITE" id="PS51217"/>
    </source>
</evidence>
<dbReference type="SUPFAM" id="SSF52540">
    <property type="entry name" value="P-loop containing nucleoside triphosphate hydrolases"/>
    <property type="match status" value="1"/>
</dbReference>
<evidence type="ECO:0000256" key="5">
    <source>
        <dbReference type="ARBA" id="ARBA00022840"/>
    </source>
</evidence>
<dbReference type="GO" id="GO:0005524">
    <property type="term" value="F:ATP binding"/>
    <property type="evidence" value="ECO:0007669"/>
    <property type="project" value="UniProtKB-UniRule"/>
</dbReference>
<evidence type="ECO:0000313" key="15">
    <source>
        <dbReference type="EMBL" id="MBI6882956.1"/>
    </source>
</evidence>
<dbReference type="PANTHER" id="PTHR11070:SF2">
    <property type="entry name" value="ATP-DEPENDENT DNA HELICASE SRS2"/>
    <property type="match status" value="1"/>
</dbReference>
<organism evidence="15 16">
    <name type="scientific">Pseudomonas putida</name>
    <name type="common">Arthrobacter siderocapsulatus</name>
    <dbReference type="NCBI Taxonomy" id="303"/>
    <lineage>
        <taxon>Bacteria</taxon>
        <taxon>Pseudomonadati</taxon>
        <taxon>Pseudomonadota</taxon>
        <taxon>Gammaproteobacteria</taxon>
        <taxon>Pseudomonadales</taxon>
        <taxon>Pseudomonadaceae</taxon>
        <taxon>Pseudomonas</taxon>
    </lineage>
</organism>
<dbReference type="InterPro" id="IPR013986">
    <property type="entry name" value="DExx_box_DNA_helicase_dom_sf"/>
</dbReference>
<keyword evidence="4 12" id="KW-0347">Helicase</keyword>
<dbReference type="EMBL" id="JAEHTE010000002">
    <property type="protein sequence ID" value="MBI6882956.1"/>
    <property type="molecule type" value="Genomic_DNA"/>
</dbReference>
<evidence type="ECO:0000256" key="2">
    <source>
        <dbReference type="ARBA" id="ARBA00022741"/>
    </source>
</evidence>
<dbReference type="CDD" id="cd17932">
    <property type="entry name" value="DEXQc_UvrD"/>
    <property type="match status" value="1"/>
</dbReference>
<dbReference type="Pfam" id="PF00580">
    <property type="entry name" value="UvrD-helicase"/>
    <property type="match status" value="1"/>
</dbReference>
<feature type="domain" description="UvrD-like helicase ATP-binding" evidence="13">
    <location>
        <begin position="25"/>
        <end position="322"/>
    </location>
</feature>
<dbReference type="InterPro" id="IPR014016">
    <property type="entry name" value="UvrD-like_ATP-bd"/>
</dbReference>
<evidence type="ECO:0000313" key="16">
    <source>
        <dbReference type="Proteomes" id="UP000637061"/>
    </source>
</evidence>
<accession>A0A8I1ECE8</accession>
<evidence type="ECO:0000256" key="12">
    <source>
        <dbReference type="PROSITE-ProRule" id="PRU00560"/>
    </source>
</evidence>
<dbReference type="Gene3D" id="1.10.10.160">
    <property type="match status" value="1"/>
</dbReference>
<dbReference type="GO" id="GO:0016787">
    <property type="term" value="F:hydrolase activity"/>
    <property type="evidence" value="ECO:0007669"/>
    <property type="project" value="UniProtKB-UniRule"/>
</dbReference>
<dbReference type="PROSITE" id="PS51217">
    <property type="entry name" value="UVRD_HELICASE_CTER"/>
    <property type="match status" value="1"/>
</dbReference>